<dbReference type="AlphaFoldDB" id="A0A562NNU9"/>
<feature type="domain" description="DUF4123" evidence="1">
    <location>
        <begin position="121"/>
        <end position="236"/>
    </location>
</feature>
<dbReference type="OrthoDB" id="6112377at2"/>
<evidence type="ECO:0000313" key="3">
    <source>
        <dbReference type="Proteomes" id="UP000316225"/>
    </source>
</evidence>
<dbReference type="RefSeq" id="WP_145398043.1">
    <property type="nucleotide sequence ID" value="NZ_VLKU01000006.1"/>
</dbReference>
<proteinExistence type="predicted"/>
<dbReference type="Proteomes" id="UP000316225">
    <property type="component" value="Unassembled WGS sequence"/>
</dbReference>
<sequence length="419" mass="46832">MEPWIGRFHLRARGDEGRRQIGNRDEAARWLMLSAFSAEDFQTGMRHALGRIDFDMISATSISRATQARDLGVLADDLHRLLPQVNQIRPVALGEFTPAPPPAESWDEVDWDAALSAPGALWAVVDGVNWPEISKILGQSDAEHACLYSTLNPEGRALAPWLVRIDPNGAFVALLRARPQKLHSFVLLNSNASLDQMRGHLRRFTMMRTPHDTEAAVYFRFYDPRVMIDALEAMPDSFRDSFTRPLDAIIVPVSTECLLPEAARLTGPAMDVFDPPESLNGRLLRWTGHAPSGAHRRGPGEVTQAEFTALSLRMQRRAIHQLARRLQREYGNLTSDKRCLSIAEDAPASAAAFDMTSASQVLAIARAQLLFGTDFERRYPEAGAFLNDRSLLPWQKKNQLADWFDQMTSAHGLEQKESA</sequence>
<evidence type="ECO:0000313" key="2">
    <source>
        <dbReference type="EMBL" id="TWI33877.1"/>
    </source>
</evidence>
<keyword evidence="3" id="KW-1185">Reference proteome</keyword>
<comment type="caution">
    <text evidence="2">The sequence shown here is derived from an EMBL/GenBank/DDBJ whole genome shotgun (WGS) entry which is preliminary data.</text>
</comment>
<evidence type="ECO:0000259" key="1">
    <source>
        <dbReference type="Pfam" id="PF13503"/>
    </source>
</evidence>
<accession>A0A562NNU9</accession>
<organism evidence="2 3">
    <name type="scientific">Paracoccus sulfuroxidans</name>
    <dbReference type="NCBI Taxonomy" id="384678"/>
    <lineage>
        <taxon>Bacteria</taxon>
        <taxon>Pseudomonadati</taxon>
        <taxon>Pseudomonadota</taxon>
        <taxon>Alphaproteobacteria</taxon>
        <taxon>Rhodobacterales</taxon>
        <taxon>Paracoccaceae</taxon>
        <taxon>Paracoccus</taxon>
    </lineage>
</organism>
<name>A0A562NNU9_9RHOB</name>
<protein>
    <submittedName>
        <fullName evidence="2">Uncharacterized protein DUF4123</fullName>
    </submittedName>
</protein>
<gene>
    <name evidence="2" type="ORF">IQ24_02244</name>
</gene>
<dbReference type="InterPro" id="IPR025391">
    <property type="entry name" value="DUF4123"/>
</dbReference>
<dbReference type="EMBL" id="VLKU01000006">
    <property type="protein sequence ID" value="TWI33877.1"/>
    <property type="molecule type" value="Genomic_DNA"/>
</dbReference>
<dbReference type="Pfam" id="PF13503">
    <property type="entry name" value="DUF4123"/>
    <property type="match status" value="1"/>
</dbReference>
<reference evidence="2 3" key="1">
    <citation type="journal article" date="2015" name="Stand. Genomic Sci.">
        <title>Genomic Encyclopedia of Bacterial and Archaeal Type Strains, Phase III: the genomes of soil and plant-associated and newly described type strains.</title>
        <authorList>
            <person name="Whitman W.B."/>
            <person name="Woyke T."/>
            <person name="Klenk H.P."/>
            <person name="Zhou Y."/>
            <person name="Lilburn T.G."/>
            <person name="Beck B.J."/>
            <person name="De Vos P."/>
            <person name="Vandamme P."/>
            <person name="Eisen J.A."/>
            <person name="Garrity G."/>
            <person name="Hugenholtz P."/>
            <person name="Kyrpides N.C."/>
        </authorList>
    </citation>
    <scope>NUCLEOTIDE SEQUENCE [LARGE SCALE GENOMIC DNA]</scope>
    <source>
        <strain evidence="2 3">CGMCC 1.5364</strain>
    </source>
</reference>